<dbReference type="OrthoDB" id="425619at2759"/>
<evidence type="ECO:0000313" key="1">
    <source>
        <dbReference type="EMBL" id="MBW0594161.1"/>
    </source>
</evidence>
<evidence type="ECO:0000313" key="2">
    <source>
        <dbReference type="Proteomes" id="UP000765509"/>
    </source>
</evidence>
<sequence>MKTPTRHMLRWHIAIQQYISNMTIVNKEGNINRNADGLLRCELANTPDNTSYLPLGEQPHIPIEGINITDVGTKLFEEGRVLQTGQELQYHDNNFGYRL</sequence>
<dbReference type="Proteomes" id="UP000765509">
    <property type="component" value="Unassembled WGS sequence"/>
</dbReference>
<dbReference type="EMBL" id="AVOT02158772">
    <property type="protein sequence ID" value="MBW0594161.1"/>
    <property type="molecule type" value="Genomic_DNA"/>
</dbReference>
<keyword evidence="2" id="KW-1185">Reference proteome</keyword>
<dbReference type="AlphaFoldDB" id="A0A9Q3L8H2"/>
<reference evidence="1" key="1">
    <citation type="submission" date="2021-03" db="EMBL/GenBank/DDBJ databases">
        <title>Draft genome sequence of rust myrtle Austropuccinia psidii MF-1, a brazilian biotype.</title>
        <authorList>
            <person name="Quecine M.C."/>
            <person name="Pachon D.M.R."/>
            <person name="Bonatelli M.L."/>
            <person name="Correr F.H."/>
            <person name="Franceschini L.M."/>
            <person name="Leite T.F."/>
            <person name="Margarido G.R.A."/>
            <person name="Almeida C.A."/>
            <person name="Ferrarezi J.A."/>
            <person name="Labate C.A."/>
        </authorList>
    </citation>
    <scope>NUCLEOTIDE SEQUENCE</scope>
    <source>
        <strain evidence="1">MF-1</strain>
    </source>
</reference>
<name>A0A9Q3L8H2_9BASI</name>
<accession>A0A9Q3L8H2</accession>
<comment type="caution">
    <text evidence="1">The sequence shown here is derived from an EMBL/GenBank/DDBJ whole genome shotgun (WGS) entry which is preliminary data.</text>
</comment>
<protein>
    <submittedName>
        <fullName evidence="1">Uncharacterized protein</fullName>
    </submittedName>
</protein>
<proteinExistence type="predicted"/>
<gene>
    <name evidence="1" type="ORF">O181_133876</name>
</gene>
<organism evidence="1 2">
    <name type="scientific">Austropuccinia psidii MF-1</name>
    <dbReference type="NCBI Taxonomy" id="1389203"/>
    <lineage>
        <taxon>Eukaryota</taxon>
        <taxon>Fungi</taxon>
        <taxon>Dikarya</taxon>
        <taxon>Basidiomycota</taxon>
        <taxon>Pucciniomycotina</taxon>
        <taxon>Pucciniomycetes</taxon>
        <taxon>Pucciniales</taxon>
        <taxon>Sphaerophragmiaceae</taxon>
        <taxon>Austropuccinia</taxon>
    </lineage>
</organism>